<dbReference type="Gene3D" id="2.170.150.10">
    <property type="entry name" value="Metal Binding Protein, Guanine Nucleotide Exchange Factor, Chain A"/>
    <property type="match status" value="1"/>
</dbReference>
<dbReference type="Pfam" id="PF00838">
    <property type="entry name" value="TCTP"/>
    <property type="match status" value="1"/>
</dbReference>
<dbReference type="Proteomes" id="UP000261680">
    <property type="component" value="Chromosome X"/>
</dbReference>
<accession>A0A8M1G066</accession>
<comment type="similarity">
    <text evidence="4">Belongs to the TCTP family.</text>
</comment>
<dbReference type="GeneID" id="103675049"/>
<dbReference type="InterPro" id="IPR011057">
    <property type="entry name" value="Mss4-like_sf"/>
</dbReference>
<dbReference type="GO" id="GO:0005509">
    <property type="term" value="F:calcium ion binding"/>
    <property type="evidence" value="ECO:0007669"/>
    <property type="project" value="TreeGrafter"/>
</dbReference>
<keyword evidence="6" id="KW-1185">Reference proteome</keyword>
<dbReference type="SUPFAM" id="SSF51316">
    <property type="entry name" value="Mss4-like"/>
    <property type="match status" value="1"/>
</dbReference>
<evidence type="ECO:0000259" key="5">
    <source>
        <dbReference type="PROSITE" id="PS51797"/>
    </source>
</evidence>
<evidence type="ECO:0000313" key="7">
    <source>
        <dbReference type="RefSeq" id="XP_040485794.1"/>
    </source>
</evidence>
<dbReference type="RefSeq" id="XP_040485794.1">
    <property type="nucleotide sequence ID" value="XM_040629860.1"/>
</dbReference>
<dbReference type="InterPro" id="IPR011323">
    <property type="entry name" value="Mss4/transl-control_tumour"/>
</dbReference>
<organism evidence="6 7">
    <name type="scientific">Ursus maritimus</name>
    <name type="common">Polar bear</name>
    <name type="synonym">Thalarctos maritimus</name>
    <dbReference type="NCBI Taxonomy" id="29073"/>
    <lineage>
        <taxon>Eukaryota</taxon>
        <taxon>Metazoa</taxon>
        <taxon>Chordata</taxon>
        <taxon>Craniata</taxon>
        <taxon>Vertebrata</taxon>
        <taxon>Euteleostomi</taxon>
        <taxon>Mammalia</taxon>
        <taxon>Eutheria</taxon>
        <taxon>Laurasiatheria</taxon>
        <taxon>Carnivora</taxon>
        <taxon>Caniformia</taxon>
        <taxon>Ursidae</taxon>
        <taxon>Ursus</taxon>
    </lineage>
</organism>
<name>A0A8M1G066_URSMA</name>
<dbReference type="PRINTS" id="PR01653">
    <property type="entry name" value="TCTPROTEIN"/>
</dbReference>
<evidence type="ECO:0000256" key="3">
    <source>
        <dbReference type="ARBA" id="ARBA00047116"/>
    </source>
</evidence>
<feature type="domain" description="TCTP" evidence="5">
    <location>
        <begin position="1"/>
        <end position="127"/>
    </location>
</feature>
<dbReference type="InterPro" id="IPR034737">
    <property type="entry name" value="TCTP"/>
</dbReference>
<dbReference type="KEGG" id="umr:103675049"/>
<dbReference type="AlphaFoldDB" id="A0A8M1G066"/>
<gene>
    <name evidence="7" type="primary">LOC103675049</name>
</gene>
<reference evidence="6" key="1">
    <citation type="submission" date="2024-06" db="UniProtKB">
        <authorList>
            <consortium name="RefSeq"/>
        </authorList>
    </citation>
    <scope>NUCLEOTIDE SEQUENCE [LARGE SCALE GENOMIC DNA]</scope>
</reference>
<dbReference type="OrthoDB" id="5988874at2759"/>
<comment type="function">
    <text evidence="2">Involved in calcium binding and microtubule stabilization. Acts as a negative regulator of TSC22D1-mediated apoptosis, via interaction with and destabilization of TSC22D1 protein.</text>
</comment>
<evidence type="ECO:0000256" key="2">
    <source>
        <dbReference type="ARBA" id="ARBA00046053"/>
    </source>
</evidence>
<dbReference type="PANTHER" id="PTHR11991">
    <property type="entry name" value="TRANSLATIONALLY CONTROLLED TUMOR PROTEIN-RELATED"/>
    <property type="match status" value="1"/>
</dbReference>
<evidence type="ECO:0000256" key="1">
    <source>
        <dbReference type="ARBA" id="ARBA00040832"/>
    </source>
</evidence>
<evidence type="ECO:0000313" key="6">
    <source>
        <dbReference type="Proteomes" id="UP000261680"/>
    </source>
</evidence>
<protein>
    <recommendedName>
        <fullName evidence="1">Translationally-controlled tumor protein</fullName>
    </recommendedName>
</protein>
<sequence length="127" mass="14374">MFSNIYKIQIMDGLCLEIEGKMVSRTEGDIDDLLLIGGNAATEGPEGKSTKSTEITGADIVMNHHLQETSFTKEAYKKYIKDYMKSIKGKLEEQRPKRLKPFMTGAAEQIRHTLASFKNYQFFTGET</sequence>
<comment type="subunit">
    <text evidence="3">Homodimer. Interacts with STEAP3. Interacts with TSC22D1; interaction results in the destabilization of TSC22D1 protein.</text>
</comment>
<dbReference type="GO" id="GO:0005737">
    <property type="term" value="C:cytoplasm"/>
    <property type="evidence" value="ECO:0007669"/>
    <property type="project" value="TreeGrafter"/>
</dbReference>
<dbReference type="PROSITE" id="PS51797">
    <property type="entry name" value="TCTP_3"/>
    <property type="match status" value="1"/>
</dbReference>
<reference evidence="7" key="2">
    <citation type="submission" date="2025-08" db="UniProtKB">
        <authorList>
            <consortium name="RefSeq"/>
        </authorList>
    </citation>
    <scope>IDENTIFICATION</scope>
    <source>
        <tissue evidence="7">Whole blood</tissue>
    </source>
</reference>
<evidence type="ECO:0000256" key="4">
    <source>
        <dbReference type="PROSITE-ProRule" id="PRU01133"/>
    </source>
</evidence>
<proteinExistence type="inferred from homology"/>
<dbReference type="InterPro" id="IPR018105">
    <property type="entry name" value="Translational_control_tumour_p"/>
</dbReference>
<dbReference type="PANTHER" id="PTHR11991:SF0">
    <property type="entry name" value="TRANSLATIONALLY-CONTROLLED TUMOR PROTEIN"/>
    <property type="match status" value="1"/>
</dbReference>